<dbReference type="PANTHER" id="PTHR14614:SF109">
    <property type="entry name" value="RIBOSOMAL LYSINE N-METHYLTRANSFERASE 5"/>
    <property type="match status" value="1"/>
</dbReference>
<name>A0A0D3KW62_EMIH1</name>
<dbReference type="STRING" id="2903.R1DY11"/>
<dbReference type="InterPro" id="IPR029063">
    <property type="entry name" value="SAM-dependent_MTases_sf"/>
</dbReference>
<dbReference type="Proteomes" id="UP000013827">
    <property type="component" value="Unassembled WGS sequence"/>
</dbReference>
<reference evidence="2" key="2">
    <citation type="submission" date="2024-10" db="UniProtKB">
        <authorList>
            <consortium name="EnsemblProtists"/>
        </authorList>
    </citation>
    <scope>IDENTIFICATION</scope>
</reference>
<protein>
    <recommendedName>
        <fullName evidence="4">Methyltransferase</fullName>
    </recommendedName>
</protein>
<dbReference type="eggNOG" id="KOG2793">
    <property type="taxonomic scope" value="Eukaryota"/>
</dbReference>
<dbReference type="EnsemblProtists" id="EOD39997">
    <property type="protein sequence ID" value="EOD39997"/>
    <property type="gene ID" value="EMIHUDRAFT_108753"/>
</dbReference>
<dbReference type="Pfam" id="PF10294">
    <property type="entry name" value="Methyltransf_16"/>
    <property type="match status" value="1"/>
</dbReference>
<dbReference type="OMA" id="LFWELCD"/>
<organism evidence="2 3">
    <name type="scientific">Emiliania huxleyi (strain CCMP1516)</name>
    <dbReference type="NCBI Taxonomy" id="280463"/>
    <lineage>
        <taxon>Eukaryota</taxon>
        <taxon>Haptista</taxon>
        <taxon>Haptophyta</taxon>
        <taxon>Prymnesiophyceae</taxon>
        <taxon>Isochrysidales</taxon>
        <taxon>Noelaerhabdaceae</taxon>
        <taxon>Emiliania</taxon>
    </lineage>
</organism>
<reference evidence="3" key="1">
    <citation type="journal article" date="2013" name="Nature">
        <title>Pan genome of the phytoplankton Emiliania underpins its global distribution.</title>
        <authorList>
            <person name="Read B.A."/>
            <person name="Kegel J."/>
            <person name="Klute M.J."/>
            <person name="Kuo A."/>
            <person name="Lefebvre S.C."/>
            <person name="Maumus F."/>
            <person name="Mayer C."/>
            <person name="Miller J."/>
            <person name="Monier A."/>
            <person name="Salamov A."/>
            <person name="Young J."/>
            <person name="Aguilar M."/>
            <person name="Claverie J.M."/>
            <person name="Frickenhaus S."/>
            <person name="Gonzalez K."/>
            <person name="Herman E.K."/>
            <person name="Lin Y.C."/>
            <person name="Napier J."/>
            <person name="Ogata H."/>
            <person name="Sarno A.F."/>
            <person name="Shmutz J."/>
            <person name="Schroeder D."/>
            <person name="de Vargas C."/>
            <person name="Verret F."/>
            <person name="von Dassow P."/>
            <person name="Valentin K."/>
            <person name="Van de Peer Y."/>
            <person name="Wheeler G."/>
            <person name="Dacks J.B."/>
            <person name="Delwiche C.F."/>
            <person name="Dyhrman S.T."/>
            <person name="Glockner G."/>
            <person name="John U."/>
            <person name="Richards T."/>
            <person name="Worden A.Z."/>
            <person name="Zhang X."/>
            <person name="Grigoriev I.V."/>
            <person name="Allen A.E."/>
            <person name="Bidle K."/>
            <person name="Borodovsky M."/>
            <person name="Bowler C."/>
            <person name="Brownlee C."/>
            <person name="Cock J.M."/>
            <person name="Elias M."/>
            <person name="Gladyshev V.N."/>
            <person name="Groth M."/>
            <person name="Guda C."/>
            <person name="Hadaegh A."/>
            <person name="Iglesias-Rodriguez M.D."/>
            <person name="Jenkins J."/>
            <person name="Jones B.M."/>
            <person name="Lawson T."/>
            <person name="Leese F."/>
            <person name="Lindquist E."/>
            <person name="Lobanov A."/>
            <person name="Lomsadze A."/>
            <person name="Malik S.B."/>
            <person name="Marsh M.E."/>
            <person name="Mackinder L."/>
            <person name="Mock T."/>
            <person name="Mueller-Roeber B."/>
            <person name="Pagarete A."/>
            <person name="Parker M."/>
            <person name="Probert I."/>
            <person name="Quesneville H."/>
            <person name="Raines C."/>
            <person name="Rensing S.A."/>
            <person name="Riano-Pachon D.M."/>
            <person name="Richier S."/>
            <person name="Rokitta S."/>
            <person name="Shiraiwa Y."/>
            <person name="Soanes D.M."/>
            <person name="van der Giezen M."/>
            <person name="Wahlund T.M."/>
            <person name="Williams B."/>
            <person name="Wilson W."/>
            <person name="Wolfe G."/>
            <person name="Wurch L.L."/>
        </authorList>
    </citation>
    <scope>NUCLEOTIDE SEQUENCE</scope>
</reference>
<evidence type="ECO:0000256" key="1">
    <source>
        <dbReference type="SAM" id="MobiDB-lite"/>
    </source>
</evidence>
<dbReference type="RefSeq" id="XP_005792426.1">
    <property type="nucleotide sequence ID" value="XM_005792369.1"/>
</dbReference>
<dbReference type="PaxDb" id="2903-EOD39997"/>
<sequence>MPDDAAARGQPLEPSAFTDAPAELPDWSRTFCGYNERFVAPFSFAVAGHRLSLTQSFVASPAHQAEARSSADGLATGSTVWDAGAVLGAMLLRQPPPTVGLSACGGCEGACLDLGSGTGIVGLAAAASGAFARVVLTDLPSVVSLLEANAARNAARLPASVRVSVEAERHGPFRLVVGGDLLYRPPTVQPLLGVLDAVCGAETHVLLAASLQHSPETMRLFAEAARGRGFEGRILPAGEQHPSYASGEVRILHLSRRQHPR</sequence>
<evidence type="ECO:0000313" key="3">
    <source>
        <dbReference type="Proteomes" id="UP000013827"/>
    </source>
</evidence>
<dbReference type="SUPFAM" id="SSF53335">
    <property type="entry name" value="S-adenosyl-L-methionine-dependent methyltransferases"/>
    <property type="match status" value="1"/>
</dbReference>
<keyword evidence="3" id="KW-1185">Reference proteome</keyword>
<dbReference type="Gene3D" id="3.40.50.150">
    <property type="entry name" value="Vaccinia Virus protein VP39"/>
    <property type="match status" value="1"/>
</dbReference>
<proteinExistence type="predicted"/>
<dbReference type="InterPro" id="IPR019410">
    <property type="entry name" value="Methyltransf_16"/>
</dbReference>
<evidence type="ECO:0008006" key="4">
    <source>
        <dbReference type="Google" id="ProtNLM"/>
    </source>
</evidence>
<evidence type="ECO:0000313" key="2">
    <source>
        <dbReference type="EnsemblProtists" id="EOD39997"/>
    </source>
</evidence>
<accession>A0A0D3KW62</accession>
<dbReference type="GeneID" id="17285268"/>
<dbReference type="PANTHER" id="PTHR14614">
    <property type="entry name" value="HEPATOCELLULAR CARCINOMA-ASSOCIATED ANTIGEN"/>
    <property type="match status" value="1"/>
</dbReference>
<dbReference type="AlphaFoldDB" id="A0A0D3KW62"/>
<dbReference type="KEGG" id="ehx:EMIHUDRAFT_108753"/>
<feature type="region of interest" description="Disordered" evidence="1">
    <location>
        <begin position="1"/>
        <end position="20"/>
    </location>
</feature>
<dbReference type="HOGENOM" id="CLU_1067239_0_0_1"/>